<reference evidence="8 9" key="2">
    <citation type="journal article" date="2008" name="Nature">
        <title>The Phaeodactylum genome reveals the evolutionary history of diatom genomes.</title>
        <authorList>
            <person name="Bowler C."/>
            <person name="Allen A.E."/>
            <person name="Badger J.H."/>
            <person name="Grimwood J."/>
            <person name="Jabbari K."/>
            <person name="Kuo A."/>
            <person name="Maheswari U."/>
            <person name="Martens C."/>
            <person name="Maumus F."/>
            <person name="Otillar R.P."/>
            <person name="Rayko E."/>
            <person name="Salamov A."/>
            <person name="Vandepoele K."/>
            <person name="Beszteri B."/>
            <person name="Gruber A."/>
            <person name="Heijde M."/>
            <person name="Katinka M."/>
            <person name="Mock T."/>
            <person name="Valentin K."/>
            <person name="Verret F."/>
            <person name="Berges J.A."/>
            <person name="Brownlee C."/>
            <person name="Cadoret J.P."/>
            <person name="Chiovitti A."/>
            <person name="Choi C.J."/>
            <person name="Coesel S."/>
            <person name="De Martino A."/>
            <person name="Detter J.C."/>
            <person name="Durkin C."/>
            <person name="Falciatore A."/>
            <person name="Fournet J."/>
            <person name="Haruta M."/>
            <person name="Huysman M.J."/>
            <person name="Jenkins B.D."/>
            <person name="Jiroutova K."/>
            <person name="Jorgensen R.E."/>
            <person name="Joubert Y."/>
            <person name="Kaplan A."/>
            <person name="Kroger N."/>
            <person name="Kroth P.G."/>
            <person name="La Roche J."/>
            <person name="Lindquist E."/>
            <person name="Lommer M."/>
            <person name="Martin-Jezequel V."/>
            <person name="Lopez P.J."/>
            <person name="Lucas S."/>
            <person name="Mangogna M."/>
            <person name="McGinnis K."/>
            <person name="Medlin L.K."/>
            <person name="Montsant A."/>
            <person name="Oudot-Le Secq M.P."/>
            <person name="Napoli C."/>
            <person name="Obornik M."/>
            <person name="Parker M.S."/>
            <person name="Petit J.L."/>
            <person name="Porcel B.M."/>
            <person name="Poulsen N."/>
            <person name="Robison M."/>
            <person name="Rychlewski L."/>
            <person name="Rynearson T.A."/>
            <person name="Schmutz J."/>
            <person name="Shapiro H."/>
            <person name="Siaut M."/>
            <person name="Stanley M."/>
            <person name="Sussman M.R."/>
            <person name="Taylor A.R."/>
            <person name="Vardi A."/>
            <person name="von Dassow P."/>
            <person name="Vyverman W."/>
            <person name="Willis A."/>
            <person name="Wyrwicz L.S."/>
            <person name="Rokhsar D.S."/>
            <person name="Weissenbach J."/>
            <person name="Armbrust E.V."/>
            <person name="Green B.R."/>
            <person name="Van de Peer Y."/>
            <person name="Grigoriev I.V."/>
        </authorList>
    </citation>
    <scope>NUCLEOTIDE SEQUENCE [LARGE SCALE GENOMIC DNA]</scope>
    <source>
        <strain evidence="8 9">CCMP1335</strain>
    </source>
</reference>
<evidence type="ECO:0008006" key="10">
    <source>
        <dbReference type="Google" id="ProtNLM"/>
    </source>
</evidence>
<dbReference type="RefSeq" id="XP_002293314.1">
    <property type="nucleotide sequence ID" value="XM_002293278.1"/>
</dbReference>
<accession>B8CB15</accession>
<comment type="similarity">
    <text evidence="2">Belongs to the LIMR family.</text>
</comment>
<evidence type="ECO:0000256" key="4">
    <source>
        <dbReference type="ARBA" id="ARBA00022989"/>
    </source>
</evidence>
<dbReference type="Pfam" id="PF04791">
    <property type="entry name" value="LMBR1"/>
    <property type="match status" value="1"/>
</dbReference>
<organism evidence="8 9">
    <name type="scientific">Thalassiosira pseudonana</name>
    <name type="common">Marine diatom</name>
    <name type="synonym">Cyclotella nana</name>
    <dbReference type="NCBI Taxonomy" id="35128"/>
    <lineage>
        <taxon>Eukaryota</taxon>
        <taxon>Sar</taxon>
        <taxon>Stramenopiles</taxon>
        <taxon>Ochrophyta</taxon>
        <taxon>Bacillariophyta</taxon>
        <taxon>Coscinodiscophyceae</taxon>
        <taxon>Thalassiosirophycidae</taxon>
        <taxon>Thalassiosirales</taxon>
        <taxon>Thalassiosiraceae</taxon>
        <taxon>Thalassiosira</taxon>
    </lineage>
</organism>
<evidence type="ECO:0000256" key="5">
    <source>
        <dbReference type="ARBA" id="ARBA00023136"/>
    </source>
</evidence>
<feature type="transmembrane region" description="Helical" evidence="7">
    <location>
        <begin position="32"/>
        <end position="54"/>
    </location>
</feature>
<dbReference type="EMBL" id="CM000648">
    <property type="protein sequence ID" value="EED89050.1"/>
    <property type="molecule type" value="Genomic_DNA"/>
</dbReference>
<feature type="region of interest" description="Disordered" evidence="6">
    <location>
        <begin position="308"/>
        <end position="329"/>
    </location>
</feature>
<gene>
    <name evidence="8" type="ORF">THAPSDRAFT_9336</name>
</gene>
<evidence type="ECO:0000313" key="8">
    <source>
        <dbReference type="EMBL" id="EED89050.1"/>
    </source>
</evidence>
<evidence type="ECO:0000256" key="7">
    <source>
        <dbReference type="SAM" id="Phobius"/>
    </source>
</evidence>
<feature type="transmembrane region" description="Helical" evidence="7">
    <location>
        <begin position="138"/>
        <end position="157"/>
    </location>
</feature>
<dbReference type="PANTHER" id="PTHR21355:SF0">
    <property type="entry name" value="G-PROTEIN COUPLED RECEPTOR-ASSOCIATED PROTEIN LMBRD2"/>
    <property type="match status" value="1"/>
</dbReference>
<dbReference type="Proteomes" id="UP000001449">
    <property type="component" value="Chromosome 13"/>
</dbReference>
<feature type="transmembrane region" description="Helical" evidence="7">
    <location>
        <begin position="476"/>
        <end position="498"/>
    </location>
</feature>
<feature type="transmembrane region" description="Helical" evidence="7">
    <location>
        <begin position="431"/>
        <end position="456"/>
    </location>
</feature>
<evidence type="ECO:0000256" key="3">
    <source>
        <dbReference type="ARBA" id="ARBA00022692"/>
    </source>
</evidence>
<feature type="transmembrane region" description="Helical" evidence="7">
    <location>
        <begin position="97"/>
        <end position="117"/>
    </location>
</feature>
<evidence type="ECO:0000256" key="1">
    <source>
        <dbReference type="ARBA" id="ARBA00004141"/>
    </source>
</evidence>
<dbReference type="GeneID" id="7445702"/>
<comment type="subcellular location">
    <subcellularLocation>
        <location evidence="1">Membrane</location>
        <topology evidence="1">Multi-pass membrane protein</topology>
    </subcellularLocation>
</comment>
<protein>
    <recommendedName>
        <fullName evidence="10">LMBR1-like membrane protein</fullName>
    </recommendedName>
</protein>
<dbReference type="HOGENOM" id="CLU_403106_0_0_1"/>
<dbReference type="PaxDb" id="35128-Thaps9336"/>
<dbReference type="GO" id="GO:0016020">
    <property type="term" value="C:membrane"/>
    <property type="evidence" value="ECO:0000318"/>
    <property type="project" value="GO_Central"/>
</dbReference>
<dbReference type="AlphaFoldDB" id="B8CB15"/>
<dbReference type="InterPro" id="IPR006876">
    <property type="entry name" value="LMBR1-like_membr_prot"/>
</dbReference>
<keyword evidence="3 7" id="KW-0812">Transmembrane</keyword>
<feature type="transmembrane region" description="Helical" evidence="7">
    <location>
        <begin position="6"/>
        <end position="25"/>
    </location>
</feature>
<evidence type="ECO:0000256" key="2">
    <source>
        <dbReference type="ARBA" id="ARBA00010487"/>
    </source>
</evidence>
<dbReference type="KEGG" id="tps:THAPSDRAFT_9336"/>
<dbReference type="PANTHER" id="PTHR21355">
    <property type="entry name" value="G-PROTEIN COUPLED RECEPTOR-ASSOCIATED PROTEIN LMBRD2"/>
    <property type="match status" value="1"/>
</dbReference>
<name>B8CB15_THAPS</name>
<dbReference type="InParanoid" id="B8CB15"/>
<dbReference type="InterPro" id="IPR051584">
    <property type="entry name" value="GPCR-associated_LMBR1"/>
</dbReference>
<feature type="transmembrane region" description="Helical" evidence="7">
    <location>
        <begin position="169"/>
        <end position="191"/>
    </location>
</feature>
<evidence type="ECO:0000313" key="9">
    <source>
        <dbReference type="Proteomes" id="UP000001449"/>
    </source>
</evidence>
<keyword evidence="4 7" id="KW-1133">Transmembrane helix</keyword>
<evidence type="ECO:0000256" key="6">
    <source>
        <dbReference type="SAM" id="MobiDB-lite"/>
    </source>
</evidence>
<proteinExistence type="inferred from homology"/>
<dbReference type="STRING" id="35128.B8CB15"/>
<feature type="transmembrane region" description="Helical" evidence="7">
    <location>
        <begin position="560"/>
        <end position="584"/>
    </location>
</feature>
<reference evidence="8 9" key="1">
    <citation type="journal article" date="2004" name="Science">
        <title>The genome of the diatom Thalassiosira pseudonana: ecology, evolution, and metabolism.</title>
        <authorList>
            <person name="Armbrust E.V."/>
            <person name="Berges J.A."/>
            <person name="Bowler C."/>
            <person name="Green B.R."/>
            <person name="Martinez D."/>
            <person name="Putnam N.H."/>
            <person name="Zhou S."/>
            <person name="Allen A.E."/>
            <person name="Apt K.E."/>
            <person name="Bechner M."/>
            <person name="Brzezinski M.A."/>
            <person name="Chaal B.K."/>
            <person name="Chiovitti A."/>
            <person name="Davis A.K."/>
            <person name="Demarest M.S."/>
            <person name="Detter J.C."/>
            <person name="Glavina T."/>
            <person name="Goodstein D."/>
            <person name="Hadi M.Z."/>
            <person name="Hellsten U."/>
            <person name="Hildebrand M."/>
            <person name="Jenkins B.D."/>
            <person name="Jurka J."/>
            <person name="Kapitonov V.V."/>
            <person name="Kroger N."/>
            <person name="Lau W.W."/>
            <person name="Lane T.W."/>
            <person name="Larimer F.W."/>
            <person name="Lippmeier J.C."/>
            <person name="Lucas S."/>
            <person name="Medina M."/>
            <person name="Montsant A."/>
            <person name="Obornik M."/>
            <person name="Parker M.S."/>
            <person name="Palenik B."/>
            <person name="Pazour G.J."/>
            <person name="Richardson P.M."/>
            <person name="Rynearson T.A."/>
            <person name="Saito M.A."/>
            <person name="Schwartz D.C."/>
            <person name="Thamatrakoln K."/>
            <person name="Valentin K."/>
            <person name="Vardi A."/>
            <person name="Wilkerson F.P."/>
            <person name="Rokhsar D.S."/>
        </authorList>
    </citation>
    <scope>NUCLEOTIDE SEQUENCE [LARGE SCALE GENOMIC DNA]</scope>
    <source>
        <strain evidence="8 9">CCMP1335</strain>
    </source>
</reference>
<keyword evidence="9" id="KW-1185">Reference proteome</keyword>
<dbReference type="eggNOG" id="KOG2296">
    <property type="taxonomic scope" value="Eukaryota"/>
</dbReference>
<dbReference type="OMA" id="QLERICY"/>
<sequence length="683" mass="75521">METQTTLLSLAILLFLTSTWFVVTYAKRSTSFFILLLSIASFGLGSAAVALLPIDLSYASTADDTNTSNDANNAANDNDTYDNTDITNNPTYLPWQITYWTTFILAWLILPITRESLLSGHFSLQQRFKDGVAKSIRGIMIMICMGTVTIIGMAIHLKSVRLVTTVLPVLMALGNTYGLVLVAVLLGNGLVNIPKRFWREACPANELRRVRIMACGAEEELFEAIMNLEDVEERIEEVCANAINLREDGGGGEAVGMMENEDGGISLRTRRGRARRCGLCCCRVDEVTQFHESLEELVRRKNETLELNSDRRTRRGNASSRNRDNDEGNAVHTLDLNYLVSLNAHLKRAQERVTSAQLRWNHLMDHSRLFASLMDDESDEALTGTSGGGSSSNASSLLSSTPSSACCCNNKIQYTLQKLWVQHLRYHAYRIIAIVTAVLSAFVLLSEVTLAVPLNLSPFSWTLHALDNSSDSTHQILFQIAALIPLLYMSICVYTCLFQMSSLSSYCLRGNRQSHGVALIFNAQYLVRLQFPLGYNYLLMLKYDMTHCAFSAIMSDMSTIPFFGTSFSVYAPLLILAVCGFTLCDAYPKILHFFGFEHEDALLLGDEDVLESKVNEGIQLMKRDAERRRENGDGCAVGGGIASIGGGGGQSSDKCALVTKSNIINDDEMTVTCMGRYSSEVFV</sequence>
<feature type="transmembrane region" description="Helical" evidence="7">
    <location>
        <begin position="519"/>
        <end position="540"/>
    </location>
</feature>
<keyword evidence="5 7" id="KW-0472">Membrane</keyword>